<dbReference type="InterPro" id="IPR016166">
    <property type="entry name" value="FAD-bd_PCMH"/>
</dbReference>
<dbReference type="GO" id="GO:0071949">
    <property type="term" value="F:FAD binding"/>
    <property type="evidence" value="ECO:0007669"/>
    <property type="project" value="InterPro"/>
</dbReference>
<sequence length="435" mass="47475">MADAGQSWGRYPKATQALLPVADRAADLPAFDGHALPRGNGRSYGDSCLDPDGSLLCTRGLDRFIDFDPASGLLRCEAGVTLAEIIDLALPQGWFLPVTPGTRYVTVAGAIANDVHGKNHHRTGSFGHHVRAFELLRSDGTRRVCTPDDDAEGWFAATVGGLGLTGLITWAQIQLRRVASAALETENIRFGSLDEFFALSAASADSHEYSVAWIDCLASGRARGRGHFTRADHCPGLPEERPTPPGAGLPMPLTPPFSLVNQLSLRPFNALYFWRQPAPRKRSVSHLLPFFYPLDGIRNWNRMYGPAGFLQYQCVLPPAASRDGIDALLAEIARSGSGSFLAVLKEFGAARSLGMLSFPRPGTTLALDFPNSGPDVFRLLERLDRIVDAAGGALYPAKDARMSAASFQRAYGRWREFSHYLDPRFSSGFWRRVTE</sequence>
<dbReference type="InterPro" id="IPR010031">
    <property type="entry name" value="FAD_lactone_oxidase-like"/>
</dbReference>
<dbReference type="PANTHER" id="PTHR43762:SF1">
    <property type="entry name" value="D-ARABINONO-1,4-LACTONE OXIDASE"/>
    <property type="match status" value="1"/>
</dbReference>
<dbReference type="GO" id="GO:0016899">
    <property type="term" value="F:oxidoreductase activity, acting on the CH-OH group of donors, oxygen as acceptor"/>
    <property type="evidence" value="ECO:0007669"/>
    <property type="project" value="InterPro"/>
</dbReference>
<dbReference type="InterPro" id="IPR006094">
    <property type="entry name" value="Oxid_FAD_bind_N"/>
</dbReference>
<dbReference type="PANTHER" id="PTHR43762">
    <property type="entry name" value="L-GULONOLACTONE OXIDASE"/>
    <property type="match status" value="1"/>
</dbReference>
<dbReference type="GO" id="GO:0080049">
    <property type="term" value="F:L-gulono-1,4-lactone dehydrogenase activity"/>
    <property type="evidence" value="ECO:0007669"/>
    <property type="project" value="TreeGrafter"/>
</dbReference>
<proteinExistence type="predicted"/>
<accession>A0A0K2ZDN2</accession>
<protein>
    <submittedName>
        <fullName evidence="3">Oxidoreductase</fullName>
    </submittedName>
</protein>
<dbReference type="SUPFAM" id="SSF56176">
    <property type="entry name" value="FAD-binding/transporter-associated domain-like"/>
    <property type="match status" value="1"/>
</dbReference>
<dbReference type="RefSeq" id="WP_053839588.1">
    <property type="nucleotide sequence ID" value="NZ_CP076250.1"/>
</dbReference>
<evidence type="ECO:0000313" key="4">
    <source>
        <dbReference type="Proteomes" id="UP000041247"/>
    </source>
</evidence>
<reference evidence="3 4" key="1">
    <citation type="submission" date="2015-07" db="EMBL/GenBank/DDBJ databases">
        <authorList>
            <person name="Noorani M."/>
        </authorList>
    </citation>
    <scope>NUCLEOTIDE SEQUENCE [LARGE SCALE GENOMIC DNA]</scope>
    <source>
        <strain evidence="3">LMG728</strain>
    </source>
</reference>
<evidence type="ECO:0000256" key="1">
    <source>
        <dbReference type="ARBA" id="ARBA00022827"/>
    </source>
</evidence>
<dbReference type="InterPro" id="IPR016169">
    <property type="entry name" value="FAD-bd_PCMH_sub2"/>
</dbReference>
<dbReference type="Proteomes" id="UP000041247">
    <property type="component" value="Unassembled WGS sequence"/>
</dbReference>
<keyword evidence="1" id="KW-0274">FAD</keyword>
<evidence type="ECO:0000259" key="2">
    <source>
        <dbReference type="PROSITE" id="PS51387"/>
    </source>
</evidence>
<evidence type="ECO:0000313" key="3">
    <source>
        <dbReference type="EMBL" id="CTP82887.1"/>
    </source>
</evidence>
<dbReference type="Pfam" id="PF01565">
    <property type="entry name" value="FAD_binding_4"/>
    <property type="match status" value="1"/>
</dbReference>
<feature type="domain" description="FAD-binding PCMH-type" evidence="2">
    <location>
        <begin position="1"/>
        <end position="178"/>
    </location>
</feature>
<dbReference type="AlphaFoldDB" id="A0A0K2ZDN2"/>
<name>A0A0K2ZDN2_9XANT</name>
<dbReference type="Gene3D" id="3.30.465.10">
    <property type="match status" value="1"/>
</dbReference>
<dbReference type="PROSITE" id="PS51387">
    <property type="entry name" value="FAD_PCMH"/>
    <property type="match status" value="1"/>
</dbReference>
<gene>
    <name evidence="3" type="ORF">XTPLMG728_0044</name>
</gene>
<keyword evidence="1" id="KW-0285">Flavoprotein</keyword>
<dbReference type="InterPro" id="IPR036318">
    <property type="entry name" value="FAD-bd_PCMH-like_sf"/>
</dbReference>
<organism evidence="3 4">
    <name type="scientific">Xanthomonas graminis pv. poae</name>
    <dbReference type="NCBI Taxonomy" id="227946"/>
    <lineage>
        <taxon>Bacteria</taxon>
        <taxon>Pseudomonadati</taxon>
        <taxon>Pseudomonadota</taxon>
        <taxon>Gammaproteobacteria</taxon>
        <taxon>Lysobacterales</taxon>
        <taxon>Lysobacteraceae</taxon>
        <taxon>Xanthomonas</taxon>
        <taxon>Xanthomonas translucens group</taxon>
        <taxon>Xanthomonas graminis</taxon>
    </lineage>
</organism>
<dbReference type="EMBL" id="CXOK01000001">
    <property type="protein sequence ID" value="CTP82887.1"/>
    <property type="molecule type" value="Genomic_DNA"/>
</dbReference>